<dbReference type="OrthoDB" id="5880116at2"/>
<organism evidence="4 5">
    <name type="scientific">Terasakiispira papahanaumokuakeensis</name>
    <dbReference type="NCBI Taxonomy" id="197479"/>
    <lineage>
        <taxon>Bacteria</taxon>
        <taxon>Pseudomonadati</taxon>
        <taxon>Pseudomonadota</taxon>
        <taxon>Gammaproteobacteria</taxon>
        <taxon>Oceanospirillales</taxon>
        <taxon>Terasakiispira</taxon>
    </lineage>
</organism>
<feature type="transmembrane region" description="Helical" evidence="3">
    <location>
        <begin position="12"/>
        <end position="30"/>
    </location>
</feature>
<gene>
    <name evidence="4" type="ORF">BFW38_08680</name>
</gene>
<dbReference type="AlphaFoldDB" id="A0A1E2V9C5"/>
<evidence type="ECO:0000256" key="2">
    <source>
        <dbReference type="SAM" id="MobiDB-lite"/>
    </source>
</evidence>
<evidence type="ECO:0000256" key="3">
    <source>
        <dbReference type="SAM" id="Phobius"/>
    </source>
</evidence>
<feature type="coiled-coil region" evidence="1">
    <location>
        <begin position="49"/>
        <end position="111"/>
    </location>
</feature>
<reference evidence="4 5" key="1">
    <citation type="submission" date="2016-08" db="EMBL/GenBank/DDBJ databases">
        <authorList>
            <person name="Seilhamer J.J."/>
        </authorList>
    </citation>
    <scope>NUCLEOTIDE SEQUENCE [LARGE SCALE GENOMIC DNA]</scope>
    <source>
        <strain evidence="4 5">PH27A</strain>
    </source>
</reference>
<accession>A0A1E2V9C5</accession>
<feature type="compositionally biased region" description="Polar residues" evidence="2">
    <location>
        <begin position="266"/>
        <end position="277"/>
    </location>
</feature>
<comment type="caution">
    <text evidence="4">The sequence shown here is derived from an EMBL/GenBank/DDBJ whole genome shotgun (WGS) entry which is preliminary data.</text>
</comment>
<keyword evidence="1" id="KW-0175">Coiled coil</keyword>
<evidence type="ECO:0000313" key="5">
    <source>
        <dbReference type="Proteomes" id="UP000094291"/>
    </source>
</evidence>
<evidence type="ECO:0000256" key="1">
    <source>
        <dbReference type="SAM" id="Coils"/>
    </source>
</evidence>
<dbReference type="EMBL" id="MDTQ01000001">
    <property type="protein sequence ID" value="ODC03608.1"/>
    <property type="molecule type" value="Genomic_DNA"/>
</dbReference>
<evidence type="ECO:0008006" key="6">
    <source>
        <dbReference type="Google" id="ProtNLM"/>
    </source>
</evidence>
<proteinExistence type="predicted"/>
<keyword evidence="3" id="KW-0472">Membrane</keyword>
<protein>
    <recommendedName>
        <fullName evidence="6">DUF3450 domain-containing protein</fullName>
    </recommendedName>
</protein>
<dbReference type="STRING" id="197479.BFW38_08680"/>
<dbReference type="RefSeq" id="WP_068998024.1">
    <property type="nucleotide sequence ID" value="NZ_MDTQ01000001.1"/>
</dbReference>
<dbReference type="PIRSF" id="PIRSF028069">
    <property type="entry name" value="UCP028069"/>
    <property type="match status" value="1"/>
</dbReference>
<dbReference type="Proteomes" id="UP000094291">
    <property type="component" value="Unassembled WGS sequence"/>
</dbReference>
<keyword evidence="5" id="KW-1185">Reference proteome</keyword>
<sequence length="277" mass="31695">MNQVRFCRSSRWGLYLGMMLLVVQGVYSPVTMAASEAVTQNESASNTSARRAQAQAEQLDEAAQEFFAEYRQLRHETLQVEAYNQRLDRWVQGLRDEVADVQRQISSLESTRRALLPMLSEMVSRMEQLIRADLPFHQDERLARVEQLRQLLDRVDVSQAEKLRQVLASYRRELDFGRTLETWDEQLNVQGQTRQVQMLRIGRIGLYYLDNQGQGGLWSSDSQQWQPLEGGALNELRQGIAMAKEQGVPRLLTLPLSVAPTEKPSPKQSTADQESQS</sequence>
<dbReference type="Pfam" id="PF11932">
    <property type="entry name" value="DUF3450"/>
    <property type="match status" value="1"/>
</dbReference>
<name>A0A1E2V9C5_9GAMM</name>
<feature type="region of interest" description="Disordered" evidence="2">
    <location>
        <begin position="253"/>
        <end position="277"/>
    </location>
</feature>
<keyword evidence="3" id="KW-0812">Transmembrane</keyword>
<dbReference type="Gene3D" id="1.20.5.340">
    <property type="match status" value="1"/>
</dbReference>
<evidence type="ECO:0000313" key="4">
    <source>
        <dbReference type="EMBL" id="ODC03608.1"/>
    </source>
</evidence>
<keyword evidence="3" id="KW-1133">Transmembrane helix</keyword>
<dbReference type="InterPro" id="IPR016866">
    <property type="entry name" value="UCP028069"/>
</dbReference>